<comment type="caution">
    <text evidence="2">The sequence shown here is derived from an EMBL/GenBank/DDBJ whole genome shotgun (WGS) entry which is preliminary data.</text>
</comment>
<evidence type="ECO:0000313" key="3">
    <source>
        <dbReference type="Proteomes" id="UP001619911"/>
    </source>
</evidence>
<evidence type="ECO:0000256" key="1">
    <source>
        <dbReference type="SAM" id="MobiDB-lite"/>
    </source>
</evidence>
<dbReference type="RefSeq" id="WP_404314301.1">
    <property type="nucleotide sequence ID" value="NZ_JAUIYO010000001.1"/>
</dbReference>
<dbReference type="Proteomes" id="UP001619911">
    <property type="component" value="Unassembled WGS sequence"/>
</dbReference>
<keyword evidence="3" id="KW-1185">Reference proteome</keyword>
<evidence type="ECO:0000313" key="2">
    <source>
        <dbReference type="EMBL" id="MFK2824621.1"/>
    </source>
</evidence>
<proteinExistence type="predicted"/>
<accession>A0ABW8I5C0</accession>
<feature type="region of interest" description="Disordered" evidence="1">
    <location>
        <begin position="1"/>
        <end position="33"/>
    </location>
</feature>
<organism evidence="2 3">
    <name type="scientific">Bacillus lumedeiriae</name>
    <dbReference type="NCBI Taxonomy" id="3058829"/>
    <lineage>
        <taxon>Bacteria</taxon>
        <taxon>Bacillati</taxon>
        <taxon>Bacillota</taxon>
        <taxon>Bacilli</taxon>
        <taxon>Bacillales</taxon>
        <taxon>Bacillaceae</taxon>
        <taxon>Bacillus</taxon>
    </lineage>
</organism>
<reference evidence="2 3" key="1">
    <citation type="submission" date="2023-07" db="EMBL/GenBank/DDBJ databases">
        <title>Bacillus lucianemedeirus sp. nov, a new species isolated from an immunobiological production facility.</title>
        <authorList>
            <person name="Costa L.V."/>
            <person name="Miranda R.V.S.L."/>
            <person name="Brandao M.L.L."/>
            <person name="Reis C.M.F."/>
            <person name="Frazao A.M."/>
            <person name="Cruz F.V."/>
            <person name="Baio P.V.P."/>
            <person name="Veras J.F.C."/>
            <person name="Ramos J.N."/>
            <person name="Vieira V."/>
        </authorList>
    </citation>
    <scope>NUCLEOTIDE SEQUENCE [LARGE SCALE GENOMIC DNA]</scope>
    <source>
        <strain evidence="2 3">B190/17</strain>
    </source>
</reference>
<dbReference type="EMBL" id="JAUIYO010000001">
    <property type="protein sequence ID" value="MFK2824621.1"/>
    <property type="molecule type" value="Genomic_DNA"/>
</dbReference>
<feature type="compositionally biased region" description="Basic and acidic residues" evidence="1">
    <location>
        <begin position="1"/>
        <end position="24"/>
    </location>
</feature>
<protein>
    <submittedName>
        <fullName evidence="2">Uncharacterized protein</fullName>
    </submittedName>
</protein>
<gene>
    <name evidence="2" type="ORF">QYG89_02770</name>
</gene>
<sequence length="71" mass="8135">MARETRSIHSGDSSPHFDGKHEGVISDPQGTAQLGIRIDLKQSESPYQITKLKKDPEMEKFQHFFDGEKYE</sequence>
<name>A0ABW8I5C0_9BACI</name>